<feature type="compositionally biased region" description="Polar residues" evidence="5">
    <location>
        <begin position="1185"/>
        <end position="1194"/>
    </location>
</feature>
<feature type="compositionally biased region" description="Basic and acidic residues" evidence="5">
    <location>
        <begin position="698"/>
        <end position="719"/>
    </location>
</feature>
<feature type="compositionally biased region" description="Basic and acidic residues" evidence="5">
    <location>
        <begin position="786"/>
        <end position="795"/>
    </location>
</feature>
<protein>
    <recommendedName>
        <fullName evidence="6">Pre-mRNA polyadenylation factor Fip1 domain-containing protein</fullName>
    </recommendedName>
</protein>
<feature type="compositionally biased region" description="Pro residues" evidence="5">
    <location>
        <begin position="568"/>
        <end position="579"/>
    </location>
</feature>
<keyword evidence="4" id="KW-0539">Nucleus</keyword>
<feature type="compositionally biased region" description="Basic residues" evidence="5">
    <location>
        <begin position="1308"/>
        <end position="1318"/>
    </location>
</feature>
<dbReference type="InterPro" id="IPR007854">
    <property type="entry name" value="Fip1_dom"/>
</dbReference>
<dbReference type="GO" id="GO:0016607">
    <property type="term" value="C:nuclear speck"/>
    <property type="evidence" value="ECO:0007669"/>
    <property type="project" value="TreeGrafter"/>
</dbReference>
<feature type="compositionally biased region" description="Basic and acidic residues" evidence="5">
    <location>
        <begin position="52"/>
        <end position="64"/>
    </location>
</feature>
<feature type="compositionally biased region" description="Basic and acidic residues" evidence="5">
    <location>
        <begin position="658"/>
        <end position="667"/>
    </location>
</feature>
<reference evidence="8" key="1">
    <citation type="journal article" date="2017" name="Plant J.">
        <title>The pomegranate (Punica granatum L.) genome and the genomics of punicalagin biosynthesis.</title>
        <authorList>
            <person name="Qin G."/>
            <person name="Xu C."/>
            <person name="Ming R."/>
            <person name="Tang H."/>
            <person name="Guyot R."/>
            <person name="Kramer E.M."/>
            <person name="Hu Y."/>
            <person name="Yi X."/>
            <person name="Qi Y."/>
            <person name="Xu X."/>
            <person name="Gao Z."/>
            <person name="Pan H."/>
            <person name="Jian J."/>
            <person name="Tian Y."/>
            <person name="Yue Z."/>
            <person name="Xu Y."/>
        </authorList>
    </citation>
    <scope>NUCLEOTIDE SEQUENCE [LARGE SCALE GENOMIC DNA]</scope>
    <source>
        <strain evidence="8">cv. Dabenzi</strain>
    </source>
</reference>
<feature type="compositionally biased region" description="Basic and acidic residues" evidence="5">
    <location>
        <begin position="1010"/>
        <end position="1067"/>
    </location>
</feature>
<feature type="region of interest" description="Disordered" evidence="5">
    <location>
        <begin position="133"/>
        <end position="163"/>
    </location>
</feature>
<feature type="compositionally biased region" description="Basic and acidic residues" evidence="5">
    <location>
        <begin position="882"/>
        <end position="1002"/>
    </location>
</feature>
<sequence>MCSAATVLKGGLRLCYFANTRLSLEEPKMIAPPPQASAPHPQPQPPPSPPRRPIDFSLEIHDDDIISGAALTQTPAPESSYSAKPRVLDPPDAKFPRSPPNDPKLVINPKAEAPPEATKSVDLIETDVKFDIEEDDGPAIPGVSDMPLQSNGGGGAGDDWDSDSEDELQIVLNENPQHGPVGVFDEEDDDDEDGDPLVIVGGGVSSQPMEDADWGEEAGQVGADGERKEAAGAEAAKAGGTGASAPPKIGYSSHGYHPFHSQFKYVRPGAAPIPASSTLGSAGTPGQVRPLVNAVPMAGRGRGEWRPAGMKGGPGLQKYPGYGAPPWGLGRSYGGGLEFTLPSHKTIFEVDIDSFEEKPWKYPGVDNTDFFNFGLNEESWKDYCKQLEQHRLENTMQSRIRVYESVRTEQEFDPDMPPELAAATGIHDVAENANAAKSGAGQIETKLPARVRPPLPTGRAIQVENGLGERLPSIDTRPPRIRDSDAIIEIMCQDDDNSSSGHGVPDQHDIEQPSEARDHMAKREIAHADNENSDSNVEPEDSQKREPLGRRTPAVNSAHDDAAEGDEPLPPRSTVPVPHPSASKGQTPFPVGTNGIPQEERTHIGARGRSPYMSPAYSTEDRKSRDDREGSVESMGRKSPAHESSLGRREVTPVPGDRISEQEKEDAAIDEGTPTDNLEDGGLPRSRIKRKISPQAEEPGHELNDGEDSRAGRSSENSKARSGSSRESQKWHDGVEEEVVQAGRPSRPGSTKRHLNRVEQDYRRKSHETTQEMERSRMVAKGQEGSYRDWDRDQSIVHNMPIKHEGSDRRKDRDPYDRSWQWRDDDPQNRRDRAEDTRKRDRADEIGSRHRSRARESERSEKDEHLHLSSRKHIENGIYEANFDKDVGPRVRERDDSSRSGRHESAGEYHSKRRREDDYSRRDHVNKEEILHTHKESTNRQKRERDDDRKRDEQPRGRDDISLRHKDDASSNRERSEKQKNREGSHRPRPAQDEDVKREREGQGSQRSGRGAEDKARAAHVRTRDNYKISDKDHHSKDKPRNVEQVKVREHAADEISSHHRGREDGYSRGNQINYEDKRSRQERPVPRNDQRMRERGHKGIMKKSKESEGGDNNSATASKRIQDDQMDRVNETGGGNRDNPEVTLHHQSSRKNKEDASSDDEQNDSRRGRSKLERWTSHKERDFTISSQSTSSLKFKELGRNSNGGTTESSSIPVDPSKPVETSATTQQAAFDERDKTSDAQTKNNADNKAIDNRHLDTVEKLKKRSERFKLPMPSGKEAVATKKIENEALSSGRTETPLELETKHERPARKRRWVSN</sequence>
<comment type="subcellular location">
    <subcellularLocation>
        <location evidence="1">Nucleus</location>
    </subcellularLocation>
</comment>
<evidence type="ECO:0000256" key="4">
    <source>
        <dbReference type="ARBA" id="ARBA00023242"/>
    </source>
</evidence>
<evidence type="ECO:0000313" key="7">
    <source>
        <dbReference type="EMBL" id="OWM65810.1"/>
    </source>
</evidence>
<dbReference type="EMBL" id="MTKT01005556">
    <property type="protein sequence ID" value="OWM65810.1"/>
    <property type="molecule type" value="Genomic_DNA"/>
</dbReference>
<organism evidence="7 8">
    <name type="scientific">Punica granatum</name>
    <name type="common">Pomegranate</name>
    <dbReference type="NCBI Taxonomy" id="22663"/>
    <lineage>
        <taxon>Eukaryota</taxon>
        <taxon>Viridiplantae</taxon>
        <taxon>Streptophyta</taxon>
        <taxon>Embryophyta</taxon>
        <taxon>Tracheophyta</taxon>
        <taxon>Spermatophyta</taxon>
        <taxon>Magnoliopsida</taxon>
        <taxon>eudicotyledons</taxon>
        <taxon>Gunneridae</taxon>
        <taxon>Pentapetalae</taxon>
        <taxon>rosids</taxon>
        <taxon>malvids</taxon>
        <taxon>Myrtales</taxon>
        <taxon>Lythraceae</taxon>
        <taxon>Punica</taxon>
    </lineage>
</organism>
<accession>A0A218W0I2</accession>
<feature type="compositionally biased region" description="Basic and acidic residues" evidence="5">
    <location>
        <begin position="1250"/>
        <end position="1262"/>
    </location>
</feature>
<dbReference type="GO" id="GO:0003723">
    <property type="term" value="F:RNA binding"/>
    <property type="evidence" value="ECO:0007669"/>
    <property type="project" value="TreeGrafter"/>
</dbReference>
<feature type="region of interest" description="Disordered" evidence="5">
    <location>
        <begin position="29"/>
        <end position="118"/>
    </location>
</feature>
<evidence type="ECO:0000313" key="8">
    <source>
        <dbReference type="Proteomes" id="UP000197138"/>
    </source>
</evidence>
<feature type="compositionally biased region" description="Basic and acidic residues" evidence="5">
    <location>
        <begin position="1164"/>
        <end position="1184"/>
    </location>
</feature>
<comment type="similarity">
    <text evidence="2">Belongs to the FIP1 family.</text>
</comment>
<feature type="compositionally biased region" description="Polar residues" evidence="5">
    <location>
        <begin position="1111"/>
        <end position="1120"/>
    </location>
</feature>
<gene>
    <name evidence="7" type="ORF">CDL15_Pgr015235</name>
</gene>
<feature type="compositionally biased region" description="Polar residues" evidence="5">
    <location>
        <begin position="1221"/>
        <end position="1230"/>
    </location>
</feature>
<dbReference type="PANTHER" id="PTHR36884:SF1">
    <property type="entry name" value="FIP1[V]-LIKE PROTEIN"/>
    <property type="match status" value="1"/>
</dbReference>
<feature type="compositionally biased region" description="Basic and acidic residues" evidence="5">
    <location>
        <begin position="86"/>
        <end position="95"/>
    </location>
</feature>
<keyword evidence="3" id="KW-0507">mRNA processing</keyword>
<feature type="region of interest" description="Disordered" evidence="5">
    <location>
        <begin position="494"/>
        <end position="1318"/>
    </location>
</feature>
<feature type="compositionally biased region" description="Polar residues" evidence="5">
    <location>
        <begin position="70"/>
        <end position="82"/>
    </location>
</feature>
<evidence type="ECO:0000256" key="1">
    <source>
        <dbReference type="ARBA" id="ARBA00004123"/>
    </source>
</evidence>
<dbReference type="InterPro" id="IPR044976">
    <property type="entry name" value="FIPS5/FIPS3-like"/>
</dbReference>
<comment type="caution">
    <text evidence="7">The sequence shown here is derived from an EMBL/GenBank/DDBJ whole genome shotgun (WGS) entry which is preliminary data.</text>
</comment>
<feature type="compositionally biased region" description="Basic and acidic residues" evidence="5">
    <location>
        <begin position="505"/>
        <end position="530"/>
    </location>
</feature>
<feature type="region of interest" description="Disordered" evidence="5">
    <location>
        <begin position="437"/>
        <end position="480"/>
    </location>
</feature>
<dbReference type="PANTHER" id="PTHR36884">
    <property type="entry name" value="FIP1[III]-LIKE PROTEIN"/>
    <property type="match status" value="1"/>
</dbReference>
<dbReference type="Pfam" id="PF05182">
    <property type="entry name" value="Fip1"/>
    <property type="match status" value="1"/>
</dbReference>
<name>A0A218W0I2_PUNGR</name>
<evidence type="ECO:0000256" key="2">
    <source>
        <dbReference type="ARBA" id="ARBA00007459"/>
    </source>
</evidence>
<feature type="compositionally biased region" description="Polar residues" evidence="5">
    <location>
        <begin position="1201"/>
        <end position="1213"/>
    </location>
</feature>
<evidence type="ECO:0000259" key="6">
    <source>
        <dbReference type="Pfam" id="PF05182"/>
    </source>
</evidence>
<feature type="compositionally biased region" description="Pro residues" evidence="5">
    <location>
        <begin position="30"/>
        <end position="51"/>
    </location>
</feature>
<feature type="compositionally biased region" description="Basic and acidic residues" evidence="5">
    <location>
        <begin position="1121"/>
        <end position="1131"/>
    </location>
</feature>
<feature type="region of interest" description="Disordered" evidence="5">
    <location>
        <begin position="204"/>
        <end position="246"/>
    </location>
</feature>
<proteinExistence type="inferred from homology"/>
<feature type="domain" description="Pre-mRNA polyadenylation factor Fip1" evidence="6">
    <location>
        <begin position="349"/>
        <end position="391"/>
    </location>
</feature>
<evidence type="ECO:0000256" key="3">
    <source>
        <dbReference type="ARBA" id="ARBA00022664"/>
    </source>
</evidence>
<dbReference type="GO" id="GO:0006397">
    <property type="term" value="P:mRNA processing"/>
    <property type="evidence" value="ECO:0007669"/>
    <property type="project" value="UniProtKB-KW"/>
</dbReference>
<dbReference type="Proteomes" id="UP000197138">
    <property type="component" value="Unassembled WGS sequence"/>
</dbReference>
<evidence type="ECO:0000256" key="5">
    <source>
        <dbReference type="SAM" id="MobiDB-lite"/>
    </source>
</evidence>
<feature type="compositionally biased region" description="Basic and acidic residues" evidence="5">
    <location>
        <begin position="1075"/>
        <end position="1094"/>
    </location>
</feature>
<feature type="compositionally biased region" description="Basic and acidic residues" evidence="5">
    <location>
        <begin position="756"/>
        <end position="777"/>
    </location>
</feature>
<feature type="compositionally biased region" description="Basic and acidic residues" evidence="5">
    <location>
        <begin position="619"/>
        <end position="631"/>
    </location>
</feature>
<feature type="compositionally biased region" description="Basic and acidic residues" evidence="5">
    <location>
        <begin position="802"/>
        <end position="875"/>
    </location>
</feature>